<keyword evidence="2" id="KW-1185">Reference proteome</keyword>
<reference evidence="1 2" key="1">
    <citation type="submission" date="2012-11" db="EMBL/GenBank/DDBJ databases">
        <title>Whole genome sequence of Acidisphaera rubrifaciens HS-AP3.</title>
        <authorList>
            <person name="Azuma Y."/>
            <person name="Higashiura N."/>
            <person name="Hirakawa H."/>
            <person name="Matsushita K."/>
        </authorList>
    </citation>
    <scope>NUCLEOTIDE SEQUENCE [LARGE SCALE GENOMIC DNA]</scope>
    <source>
        <strain evidence="1 2">HS-AP3</strain>
    </source>
</reference>
<dbReference type="Proteomes" id="UP000032680">
    <property type="component" value="Unassembled WGS sequence"/>
</dbReference>
<proteinExistence type="predicted"/>
<dbReference type="AlphaFoldDB" id="A0A0D6P7H8"/>
<dbReference type="RefSeq" id="WP_052945180.1">
    <property type="nucleotide sequence ID" value="NZ_BANB01000241.1"/>
</dbReference>
<comment type="caution">
    <text evidence="1">The sequence shown here is derived from an EMBL/GenBank/DDBJ whole genome shotgun (WGS) entry which is preliminary data.</text>
</comment>
<dbReference type="Gene3D" id="3.40.50.1440">
    <property type="entry name" value="Tubulin/FtsZ, GTPase domain"/>
    <property type="match status" value="1"/>
</dbReference>
<protein>
    <recommendedName>
        <fullName evidence="3">Tubulin/FtsZ GTPase domain-containing protein</fullName>
    </recommendedName>
</protein>
<accession>A0A0D6P7H8</accession>
<dbReference type="PROSITE" id="PS51257">
    <property type="entry name" value="PROKAR_LIPOPROTEIN"/>
    <property type="match status" value="1"/>
</dbReference>
<name>A0A0D6P7H8_9PROT</name>
<organism evidence="1 2">
    <name type="scientific">Acidisphaera rubrifaciens HS-AP3</name>
    <dbReference type="NCBI Taxonomy" id="1231350"/>
    <lineage>
        <taxon>Bacteria</taxon>
        <taxon>Pseudomonadati</taxon>
        <taxon>Pseudomonadota</taxon>
        <taxon>Alphaproteobacteria</taxon>
        <taxon>Acetobacterales</taxon>
        <taxon>Acetobacteraceae</taxon>
        <taxon>Acidisphaera</taxon>
    </lineage>
</organism>
<evidence type="ECO:0008006" key="3">
    <source>
        <dbReference type="Google" id="ProtNLM"/>
    </source>
</evidence>
<evidence type="ECO:0000313" key="1">
    <source>
        <dbReference type="EMBL" id="GAN77153.1"/>
    </source>
</evidence>
<dbReference type="SUPFAM" id="SSF52490">
    <property type="entry name" value="Tubulin nucleotide-binding domain-like"/>
    <property type="match status" value="1"/>
</dbReference>
<evidence type="ECO:0000313" key="2">
    <source>
        <dbReference type="Proteomes" id="UP000032680"/>
    </source>
</evidence>
<dbReference type="InterPro" id="IPR036525">
    <property type="entry name" value="Tubulin/FtsZ_GTPase_sf"/>
</dbReference>
<dbReference type="EMBL" id="BANB01000241">
    <property type="protein sequence ID" value="GAN77153.1"/>
    <property type="molecule type" value="Genomic_DNA"/>
</dbReference>
<gene>
    <name evidence="1" type="ORF">Asru_0241_09</name>
</gene>
<sequence length="478" mass="50623">MGKEQTLPFSVNLVGIGGAGCAIVAETLKALPADGPRVSALGIDIGDGGLPAVRSAAAGLPAGRAIVETLSLGVPTRDDLFSTLRRYREFLKLEYPRYYWNPNYEPWLPGAMQMPEVGAPMPRAVAKALYGAAYYDGPRPAETLLRRFADNVDGAGTQSVVCIVFGLAGGTGSGIAVDLARHLSNVAFGRRALVVGIGIMPCDGDAPAYKDGAAFATLNELDCMCDQTKNEGVIAVWGDLDRNPFTGGVILVPQSHVYAKTGDLPATHARVDAELVAFLSQRGGADLFETLRLLNWVGAPPTQHAAARTPYGPRWAHMFGFADIDGPIKVDAELPAALGLRAGYVPSFFEPRSDDEGARTAAAAALTEVFKPAVPAEAIAGGTATSVQFVLPCITKLDLDLFYTARDTYDRLGWSEKLLAHSWLLDLGVMLCEPAIRFEGMAGECLWGCACWVVVPYQDIRGGERAEIIGAPTAVAAA</sequence>